<evidence type="ECO:0000256" key="1">
    <source>
        <dbReference type="SAM" id="Coils"/>
    </source>
</evidence>
<dbReference type="GO" id="GO:0016301">
    <property type="term" value="F:kinase activity"/>
    <property type="evidence" value="ECO:0007669"/>
    <property type="project" value="UniProtKB-KW"/>
</dbReference>
<evidence type="ECO:0000313" key="6">
    <source>
        <dbReference type="EMBL" id="RGR70745.1"/>
    </source>
</evidence>
<evidence type="ECO:0000313" key="12">
    <source>
        <dbReference type="Proteomes" id="UP000285820"/>
    </source>
</evidence>
<dbReference type="EMBL" id="CYYR01000004">
    <property type="protein sequence ID" value="CUN60818.1"/>
    <property type="molecule type" value="Genomic_DNA"/>
</dbReference>
<dbReference type="Proteomes" id="UP000286271">
    <property type="component" value="Unassembled WGS sequence"/>
</dbReference>
<keyword evidence="4" id="KW-0418">Kinase</keyword>
<dbReference type="CDD" id="cd16935">
    <property type="entry name" value="HATPase_AgrC-ComD-like"/>
    <property type="match status" value="1"/>
</dbReference>
<dbReference type="PANTHER" id="PTHR40448:SF1">
    <property type="entry name" value="TWO-COMPONENT SENSOR HISTIDINE KINASE"/>
    <property type="match status" value="1"/>
</dbReference>
<dbReference type="EMBL" id="CYXX01000009">
    <property type="protein sequence ID" value="CUN01211.1"/>
    <property type="molecule type" value="Genomic_DNA"/>
</dbReference>
<evidence type="ECO:0000313" key="10">
    <source>
        <dbReference type="Proteomes" id="UP000095453"/>
    </source>
</evidence>
<dbReference type="Pfam" id="PF14501">
    <property type="entry name" value="HATPase_c_5"/>
    <property type="match status" value="1"/>
</dbReference>
<evidence type="ECO:0000313" key="8">
    <source>
        <dbReference type="EMBL" id="RHE96758.1"/>
    </source>
</evidence>
<feature type="coiled-coil region" evidence="1">
    <location>
        <begin position="140"/>
        <end position="172"/>
    </location>
</feature>
<dbReference type="AlphaFoldDB" id="A0A173TER5"/>
<dbReference type="EMBL" id="QSKW01000016">
    <property type="protein sequence ID" value="RHE96758.1"/>
    <property type="molecule type" value="Genomic_DNA"/>
</dbReference>
<evidence type="ECO:0000259" key="3">
    <source>
        <dbReference type="Pfam" id="PF14501"/>
    </source>
</evidence>
<feature type="transmembrane region" description="Helical" evidence="2">
    <location>
        <begin position="6"/>
        <end position="24"/>
    </location>
</feature>
<feature type="transmembrane region" description="Helical" evidence="2">
    <location>
        <begin position="60"/>
        <end position="81"/>
    </location>
</feature>
<evidence type="ECO:0000313" key="11">
    <source>
        <dbReference type="Proteomes" id="UP000283492"/>
    </source>
</evidence>
<keyword evidence="2" id="KW-0472">Membrane</keyword>
<evidence type="ECO:0000313" key="4">
    <source>
        <dbReference type="EMBL" id="CUN01211.1"/>
    </source>
</evidence>
<dbReference type="Proteomes" id="UP000095453">
    <property type="component" value="Unassembled WGS sequence"/>
</dbReference>
<reference evidence="11 12" key="2">
    <citation type="submission" date="2018-08" db="EMBL/GenBank/DDBJ databases">
        <title>A genome reference for cultivated species of the human gut microbiota.</title>
        <authorList>
            <person name="Zou Y."/>
            <person name="Xue W."/>
            <person name="Luo G."/>
        </authorList>
    </citation>
    <scope>NUCLEOTIDE SEQUENCE [LARGE SCALE GENOMIC DNA]</scope>
    <source>
        <strain evidence="6 12">AF24-4</strain>
        <strain evidence="8 13">AM27-11</strain>
        <strain evidence="7 11">AM42-1AC</strain>
    </source>
</reference>
<dbReference type="EMBL" id="QSFX01000003">
    <property type="protein sequence ID" value="RHA91019.1"/>
    <property type="molecule type" value="Genomic_DNA"/>
</dbReference>
<proteinExistence type="predicted"/>
<dbReference type="Proteomes" id="UP000283492">
    <property type="component" value="Unassembled WGS sequence"/>
</dbReference>
<dbReference type="Gene3D" id="3.30.565.10">
    <property type="entry name" value="Histidine kinase-like ATPase, C-terminal domain"/>
    <property type="match status" value="1"/>
</dbReference>
<feature type="transmembrane region" description="Helical" evidence="2">
    <location>
        <begin position="86"/>
        <end position="103"/>
    </location>
</feature>
<keyword evidence="2" id="KW-0812">Transmembrane</keyword>
<evidence type="ECO:0000313" key="7">
    <source>
        <dbReference type="EMBL" id="RHA91019.1"/>
    </source>
</evidence>
<dbReference type="Proteomes" id="UP000285820">
    <property type="component" value="Unassembled WGS sequence"/>
</dbReference>
<name>A0A173TER5_9FIRM</name>
<dbReference type="GO" id="GO:0042802">
    <property type="term" value="F:identical protein binding"/>
    <property type="evidence" value="ECO:0007669"/>
    <property type="project" value="TreeGrafter"/>
</dbReference>
<evidence type="ECO:0000313" key="9">
    <source>
        <dbReference type="Proteomes" id="UP000095395"/>
    </source>
</evidence>
<dbReference type="SUPFAM" id="SSF55874">
    <property type="entry name" value="ATPase domain of HSP90 chaperone/DNA topoisomerase II/histidine kinase"/>
    <property type="match status" value="1"/>
</dbReference>
<sequence length="366" mass="42253">MLLCYIAIFMIDAVHILLLMRFCTNCIGKHRVNKKIVGIIFAAFFIVSCYLRLMPVSKKFSAANTILFVFEILFLLVVVFLFQGKIAVRLAVALLLPVIYWGLNWIILKTCFHDTFVENKQCLVSTGIAIVIFSILEFALEKWKKSKREQEREILEQEIRMYENQFEIIQQSQINTRSLKHDMKHHIKMLSDLISSGDKDAALKYLSDMGDFMDHTEKFVSSGNERIDSILNYYIEKAKNTDIHVSWKIQIPEQIEISTFDTNVILSNLLDNALNALSDIPNPTLEIFMKYDRGILYINIQNNCNHEQPSIHAILSAFEPENEHGYGLKNVQRIVEKYHGNLSTECVNDVFNASILLFLSNIEKSE</sequence>
<protein>
    <submittedName>
        <fullName evidence="6">GHKL domain-containing protein</fullName>
    </submittedName>
    <submittedName>
        <fullName evidence="4">Sensory histidine kinase DcuS</fullName>
    </submittedName>
</protein>
<keyword evidence="1" id="KW-0175">Coiled coil</keyword>
<dbReference type="PANTHER" id="PTHR40448">
    <property type="entry name" value="TWO-COMPONENT SENSOR HISTIDINE KINASE"/>
    <property type="match status" value="1"/>
</dbReference>
<reference evidence="9 10" key="1">
    <citation type="submission" date="2015-09" db="EMBL/GenBank/DDBJ databases">
        <authorList>
            <consortium name="Pathogen Informatics"/>
        </authorList>
    </citation>
    <scope>NUCLEOTIDE SEQUENCE [LARGE SCALE GENOMIC DNA]</scope>
    <source>
        <strain evidence="5 9">2789STDY5608835</strain>
        <strain evidence="4 10">2789STDY5608887</strain>
    </source>
</reference>
<feature type="domain" description="Sensor histidine kinase NatK-like C-terminal" evidence="3">
    <location>
        <begin position="259"/>
        <end position="357"/>
    </location>
</feature>
<feature type="transmembrane region" description="Helical" evidence="2">
    <location>
        <begin position="36"/>
        <end position="54"/>
    </location>
</feature>
<dbReference type="RefSeq" id="WP_055168866.1">
    <property type="nucleotide sequence ID" value="NZ_CABJFX010000003.1"/>
</dbReference>
<evidence type="ECO:0000313" key="5">
    <source>
        <dbReference type="EMBL" id="CUN60818.1"/>
    </source>
</evidence>
<dbReference type="InterPro" id="IPR032834">
    <property type="entry name" value="NatK-like_C"/>
</dbReference>
<evidence type="ECO:0000256" key="2">
    <source>
        <dbReference type="SAM" id="Phobius"/>
    </source>
</evidence>
<evidence type="ECO:0000313" key="13">
    <source>
        <dbReference type="Proteomes" id="UP000286271"/>
    </source>
</evidence>
<keyword evidence="4" id="KW-0808">Transferase</keyword>
<dbReference type="Proteomes" id="UP000095395">
    <property type="component" value="Unassembled WGS sequence"/>
</dbReference>
<dbReference type="EMBL" id="QRUN01000002">
    <property type="protein sequence ID" value="RGR70745.1"/>
    <property type="molecule type" value="Genomic_DNA"/>
</dbReference>
<keyword evidence="2" id="KW-1133">Transmembrane helix</keyword>
<gene>
    <name evidence="8" type="ORF">DW707_10765</name>
    <name evidence="7" type="ORF">DW914_03505</name>
    <name evidence="6" type="ORF">DWY29_02270</name>
    <name evidence="5" type="ORF">ERS852392_00876</name>
    <name evidence="4" type="ORF">ERS852444_01491</name>
</gene>
<organism evidence="4 10">
    <name type="scientific">Roseburia inulinivorans</name>
    <dbReference type="NCBI Taxonomy" id="360807"/>
    <lineage>
        <taxon>Bacteria</taxon>
        <taxon>Bacillati</taxon>
        <taxon>Bacillota</taxon>
        <taxon>Clostridia</taxon>
        <taxon>Lachnospirales</taxon>
        <taxon>Lachnospiraceae</taxon>
        <taxon>Roseburia</taxon>
    </lineage>
</organism>
<dbReference type="InterPro" id="IPR036890">
    <property type="entry name" value="HATPase_C_sf"/>
</dbReference>
<feature type="transmembrane region" description="Helical" evidence="2">
    <location>
        <begin position="123"/>
        <end position="140"/>
    </location>
</feature>
<accession>A0A173TER5</accession>